<name>A0A172X0F1_HAFAL</name>
<dbReference type="SUPFAM" id="SSF53448">
    <property type="entry name" value="Nucleotide-diphospho-sugar transferases"/>
    <property type="match status" value="1"/>
</dbReference>
<sequence>MEILLSTCNERILNIRNLLDSIDFSFCKLLIGHQCSTNLTEECKDFIETLRLNDGIKYFPLSTSGVARNRNFLIRQATSDYIAFCDDDIIYKDLALKKIIEIMKHDDIDLVSGITLTSENKKIKHYSSTRVFHSKRTILRVGTVEVVVRRNALNENTWFPEDMGAGEKFPICDEPVFLSKCLDCGLKMIYLPIEICFHPPVSSGMLISSLHTQSRGLCIRRVFGLRGIILLIPFALKMKLRNKKITIVRFVLDLFKGFYAK</sequence>
<dbReference type="AlphaFoldDB" id="A0A172X0F1"/>
<accession>A0A172X0F1</accession>
<feature type="domain" description="Glycosyltransferase 2-like" evidence="1">
    <location>
        <begin position="5"/>
        <end position="139"/>
    </location>
</feature>
<protein>
    <submittedName>
        <fullName evidence="2">Glycosyltransferase family 2</fullName>
    </submittedName>
</protein>
<organism evidence="2">
    <name type="scientific">Hafnia alvei</name>
    <dbReference type="NCBI Taxonomy" id="569"/>
    <lineage>
        <taxon>Bacteria</taxon>
        <taxon>Pseudomonadati</taxon>
        <taxon>Pseudomonadota</taxon>
        <taxon>Gammaproteobacteria</taxon>
        <taxon>Enterobacterales</taxon>
        <taxon>Hafniaceae</taxon>
        <taxon>Hafnia</taxon>
    </lineage>
</organism>
<evidence type="ECO:0000259" key="1">
    <source>
        <dbReference type="Pfam" id="PF00535"/>
    </source>
</evidence>
<dbReference type="Gene3D" id="3.90.550.10">
    <property type="entry name" value="Spore Coat Polysaccharide Biosynthesis Protein SpsA, Chain A"/>
    <property type="match status" value="1"/>
</dbReference>
<reference evidence="2" key="1">
    <citation type="journal article" date="2016" name="PLoS ONE">
        <title>Genetic Diversity of O-Antigens in Hafnia alvei and the Development of a Suspension Array for Serotype Detection.</title>
        <authorList>
            <person name="Duan Z."/>
            <person name="Niedziela T."/>
            <person name="Lugowski C."/>
            <person name="Cao B."/>
            <person name="Wang T."/>
            <person name="Xu L."/>
            <person name="Yang B."/>
            <person name="Liu B."/>
            <person name="Wang L."/>
        </authorList>
    </citation>
    <scope>NUCLEOTIDE SEQUENCE</scope>
    <source>
        <strain evidence="2">PCM1216</strain>
    </source>
</reference>
<keyword evidence="2" id="KW-0808">Transferase</keyword>
<dbReference type="InterPro" id="IPR029044">
    <property type="entry name" value="Nucleotide-diphossugar_trans"/>
</dbReference>
<evidence type="ECO:0000313" key="2">
    <source>
        <dbReference type="EMBL" id="ANF30098.1"/>
    </source>
</evidence>
<dbReference type="EMBL" id="KX117091">
    <property type="protein sequence ID" value="ANF30098.1"/>
    <property type="molecule type" value="Genomic_DNA"/>
</dbReference>
<dbReference type="Pfam" id="PF00535">
    <property type="entry name" value="Glycos_transf_2"/>
    <property type="match status" value="1"/>
</dbReference>
<dbReference type="CDD" id="cd00761">
    <property type="entry name" value="Glyco_tranf_GTA_type"/>
    <property type="match status" value="1"/>
</dbReference>
<dbReference type="InterPro" id="IPR001173">
    <property type="entry name" value="Glyco_trans_2-like"/>
</dbReference>
<proteinExistence type="predicted"/>
<dbReference type="RefSeq" id="WP_130956523.1">
    <property type="nucleotide sequence ID" value="NZ_SITM01000033.1"/>
</dbReference>
<dbReference type="GO" id="GO:0016740">
    <property type="term" value="F:transferase activity"/>
    <property type="evidence" value="ECO:0007669"/>
    <property type="project" value="UniProtKB-KW"/>
</dbReference>